<evidence type="ECO:0000313" key="3">
    <source>
        <dbReference type="EMBL" id="KER19118.1"/>
    </source>
</evidence>
<dbReference type="CTD" id="20326165"/>
<protein>
    <recommendedName>
        <fullName evidence="2">Helix-turn-helix domain-containing protein</fullName>
    </recommendedName>
</protein>
<gene>
    <name evidence="3" type="ORF">T265_11997</name>
</gene>
<dbReference type="InterPro" id="IPR058912">
    <property type="entry name" value="HTH_animal"/>
</dbReference>
<feature type="domain" description="Helix-turn-helix" evidence="2">
    <location>
        <begin position="363"/>
        <end position="421"/>
    </location>
</feature>
<dbReference type="PANTHER" id="PTHR21301:SF10">
    <property type="entry name" value="REVERSE TRANSCRIPTASE DOMAIN-CONTAINING PROTEIN"/>
    <property type="match status" value="1"/>
</dbReference>
<sequence length="548" mass="61912">MFSGGTTTITVEEISHVLADLKSWSSNANALQMDEDTAKQWSLDWHPLLDGEKCVHMSFGGDSASAFVVHVCYVDDTFVVVKRDDVNSFHDYLNSLSPHIKFSMEIESTWGTLNFLNRKTHKVGGKLKTTIYRKPIGMRTVLNYSSAHPKSVYASIFSSMFRRVKAQCMEEIDRTAAQIEIANTLQEIGYPVSLIRRQLRKILAPVSRPSKEWIGTAVTPYKAGTSEGYQRLLNLANIRVAFQKGKTLLSVLVQLKDPLPAERTSDCVYKINCNDCAEVYIGQTARELHTRIVCYVDDTFVVVKRDDVNSFHDYLNSLSPHIKFSMEIESTWGTLNFLNRKTHKVGGKLKTTIYRKPIGMRTVLNYSSAHPKSVYASIFSSMFRRVKAQCMEEIDRTAAQIEIANTLQEIGYPVSLIRRQLRKILAPVSRPSKEWIGTAVTPYKAGTSEGYQRLLNLANIRVAFQKGKTLLSVLVQLKDPLPAERTSDCVYKINCNDCAEVYIGQTARELHTRIGEHKRRINKPPRDAENQTLIKDPAMALEEADTDT</sequence>
<evidence type="ECO:0000256" key="1">
    <source>
        <dbReference type="SAM" id="MobiDB-lite"/>
    </source>
</evidence>
<reference evidence="3 4" key="1">
    <citation type="submission" date="2013-11" db="EMBL/GenBank/DDBJ databases">
        <title>Opisthorchis viverrini - life in the bile duct.</title>
        <authorList>
            <person name="Young N.D."/>
            <person name="Nagarajan N."/>
            <person name="Lin S.J."/>
            <person name="Korhonen P.K."/>
            <person name="Jex A.R."/>
            <person name="Hall R.S."/>
            <person name="Safavi-Hemami H."/>
            <person name="Kaewkong W."/>
            <person name="Bertrand D."/>
            <person name="Gao S."/>
            <person name="Seet Q."/>
            <person name="Wongkham S."/>
            <person name="Teh B.T."/>
            <person name="Wongkham C."/>
            <person name="Intapan P.M."/>
            <person name="Maleewong W."/>
            <person name="Yang X."/>
            <person name="Hu M."/>
            <person name="Wang Z."/>
            <person name="Hofmann A."/>
            <person name="Sternberg P.W."/>
            <person name="Tan P."/>
            <person name="Wang J."/>
            <person name="Gasser R.B."/>
        </authorList>
    </citation>
    <scope>NUCLEOTIDE SEQUENCE [LARGE SCALE GENOMIC DNA]</scope>
</reference>
<feature type="domain" description="Helix-turn-helix" evidence="2">
    <location>
        <begin position="141"/>
        <end position="199"/>
    </location>
</feature>
<dbReference type="PANTHER" id="PTHR21301">
    <property type="entry name" value="REVERSE TRANSCRIPTASE"/>
    <property type="match status" value="1"/>
</dbReference>
<dbReference type="KEGG" id="ovi:T265_11997"/>
<dbReference type="Pfam" id="PF26215">
    <property type="entry name" value="HTH_animal"/>
    <property type="match status" value="2"/>
</dbReference>
<accession>A0A074YWR8</accession>
<feature type="region of interest" description="Disordered" evidence="1">
    <location>
        <begin position="521"/>
        <end position="548"/>
    </location>
</feature>
<keyword evidence="4" id="KW-1185">Reference proteome</keyword>
<dbReference type="AlphaFoldDB" id="A0A074YWR8"/>
<dbReference type="RefSeq" id="XP_009177136.1">
    <property type="nucleotide sequence ID" value="XM_009178872.1"/>
</dbReference>
<organism evidence="3 4">
    <name type="scientific">Opisthorchis viverrini</name>
    <name type="common">Southeast Asian liver fluke</name>
    <dbReference type="NCBI Taxonomy" id="6198"/>
    <lineage>
        <taxon>Eukaryota</taxon>
        <taxon>Metazoa</taxon>
        <taxon>Spiralia</taxon>
        <taxon>Lophotrochozoa</taxon>
        <taxon>Platyhelminthes</taxon>
        <taxon>Trematoda</taxon>
        <taxon>Digenea</taxon>
        <taxon>Opisthorchiida</taxon>
        <taxon>Opisthorchiata</taxon>
        <taxon>Opisthorchiidae</taxon>
        <taxon>Opisthorchis</taxon>
    </lineage>
</organism>
<evidence type="ECO:0000313" key="4">
    <source>
        <dbReference type="Proteomes" id="UP000054324"/>
    </source>
</evidence>
<name>A0A074YWR8_OPIVI</name>
<proteinExistence type="predicted"/>
<dbReference type="EMBL" id="KL597325">
    <property type="protein sequence ID" value="KER19118.1"/>
    <property type="molecule type" value="Genomic_DNA"/>
</dbReference>
<dbReference type="Proteomes" id="UP000054324">
    <property type="component" value="Unassembled WGS sequence"/>
</dbReference>
<evidence type="ECO:0000259" key="2">
    <source>
        <dbReference type="Pfam" id="PF26215"/>
    </source>
</evidence>
<dbReference type="GeneID" id="20326165"/>
<dbReference type="OrthoDB" id="6259957at2759"/>